<comment type="caution">
    <text evidence="2">The sequence shown here is derived from an EMBL/GenBank/DDBJ whole genome shotgun (WGS) entry which is preliminary data.</text>
</comment>
<feature type="non-terminal residue" evidence="2">
    <location>
        <position position="139"/>
    </location>
</feature>
<feature type="region of interest" description="Disordered" evidence="1">
    <location>
        <begin position="115"/>
        <end position="139"/>
    </location>
</feature>
<sequence>GYCLDEALMNQVTGNFGAGDSLKRKHGGESSRKVEKLKVHRRSQSKEKITSTTMTLTPVSPVPSTSPTIAPQQQDASMPPLNPATFIFSPQPLRSAPVPEDTLKLQMAEFERALSLDDSKDGSHNTVALSDGEDAERKM</sequence>
<organism evidence="2 3">
    <name type="scientific">Taxus chinensis</name>
    <name type="common">Chinese yew</name>
    <name type="synonym">Taxus wallichiana var. chinensis</name>
    <dbReference type="NCBI Taxonomy" id="29808"/>
    <lineage>
        <taxon>Eukaryota</taxon>
        <taxon>Viridiplantae</taxon>
        <taxon>Streptophyta</taxon>
        <taxon>Embryophyta</taxon>
        <taxon>Tracheophyta</taxon>
        <taxon>Spermatophyta</taxon>
        <taxon>Pinopsida</taxon>
        <taxon>Pinidae</taxon>
        <taxon>Conifers II</taxon>
        <taxon>Cupressales</taxon>
        <taxon>Taxaceae</taxon>
        <taxon>Taxus</taxon>
    </lineage>
</organism>
<feature type="compositionally biased region" description="Basic and acidic residues" evidence="1">
    <location>
        <begin position="27"/>
        <end position="37"/>
    </location>
</feature>
<dbReference type="Proteomes" id="UP000824469">
    <property type="component" value="Unassembled WGS sequence"/>
</dbReference>
<accession>A0AA38CFL1</accession>
<evidence type="ECO:0000313" key="2">
    <source>
        <dbReference type="EMBL" id="KAH9300351.1"/>
    </source>
</evidence>
<evidence type="ECO:0000313" key="3">
    <source>
        <dbReference type="Proteomes" id="UP000824469"/>
    </source>
</evidence>
<feature type="compositionally biased region" description="Low complexity" evidence="1">
    <location>
        <begin position="50"/>
        <end position="68"/>
    </location>
</feature>
<dbReference type="EMBL" id="JAHRHJ020000009">
    <property type="protein sequence ID" value="KAH9300351.1"/>
    <property type="molecule type" value="Genomic_DNA"/>
</dbReference>
<feature type="region of interest" description="Disordered" evidence="1">
    <location>
        <begin position="14"/>
        <end position="97"/>
    </location>
</feature>
<dbReference type="AlphaFoldDB" id="A0AA38CFL1"/>
<evidence type="ECO:0000256" key="1">
    <source>
        <dbReference type="SAM" id="MobiDB-lite"/>
    </source>
</evidence>
<proteinExistence type="predicted"/>
<reference evidence="2 3" key="1">
    <citation type="journal article" date="2021" name="Nat. Plants">
        <title>The Taxus genome provides insights into paclitaxel biosynthesis.</title>
        <authorList>
            <person name="Xiong X."/>
            <person name="Gou J."/>
            <person name="Liao Q."/>
            <person name="Li Y."/>
            <person name="Zhou Q."/>
            <person name="Bi G."/>
            <person name="Li C."/>
            <person name="Du R."/>
            <person name="Wang X."/>
            <person name="Sun T."/>
            <person name="Guo L."/>
            <person name="Liang H."/>
            <person name="Lu P."/>
            <person name="Wu Y."/>
            <person name="Zhang Z."/>
            <person name="Ro D.K."/>
            <person name="Shang Y."/>
            <person name="Huang S."/>
            <person name="Yan J."/>
        </authorList>
    </citation>
    <scope>NUCLEOTIDE SEQUENCE [LARGE SCALE GENOMIC DNA]</scope>
    <source>
        <strain evidence="2">Ta-2019</strain>
    </source>
</reference>
<name>A0AA38CFL1_TAXCH</name>
<feature type="non-terminal residue" evidence="2">
    <location>
        <position position="1"/>
    </location>
</feature>
<gene>
    <name evidence="2" type="ORF">KI387_011934</name>
</gene>
<keyword evidence="3" id="KW-1185">Reference proteome</keyword>
<protein>
    <submittedName>
        <fullName evidence="2">Uncharacterized protein</fullName>
    </submittedName>
</protein>